<feature type="compositionally biased region" description="Polar residues" evidence="1">
    <location>
        <begin position="8"/>
        <end position="19"/>
    </location>
</feature>
<feature type="compositionally biased region" description="Acidic residues" evidence="1">
    <location>
        <begin position="491"/>
        <end position="501"/>
    </location>
</feature>
<dbReference type="EMBL" id="JBAHYK010000356">
    <property type="protein sequence ID" value="KAL0574875.1"/>
    <property type="molecule type" value="Genomic_DNA"/>
</dbReference>
<organism evidence="2 3">
    <name type="scientific">Marasmius crinis-equi</name>
    <dbReference type="NCBI Taxonomy" id="585013"/>
    <lineage>
        <taxon>Eukaryota</taxon>
        <taxon>Fungi</taxon>
        <taxon>Dikarya</taxon>
        <taxon>Basidiomycota</taxon>
        <taxon>Agaricomycotina</taxon>
        <taxon>Agaricomycetes</taxon>
        <taxon>Agaricomycetidae</taxon>
        <taxon>Agaricales</taxon>
        <taxon>Marasmiineae</taxon>
        <taxon>Marasmiaceae</taxon>
        <taxon>Marasmius</taxon>
    </lineage>
</organism>
<keyword evidence="3" id="KW-1185">Reference proteome</keyword>
<feature type="region of interest" description="Disordered" evidence="1">
    <location>
        <begin position="1"/>
        <end position="22"/>
    </location>
</feature>
<dbReference type="SUPFAM" id="SSF52047">
    <property type="entry name" value="RNI-like"/>
    <property type="match status" value="1"/>
</dbReference>
<feature type="region of interest" description="Disordered" evidence="1">
    <location>
        <begin position="491"/>
        <end position="515"/>
    </location>
</feature>
<protein>
    <recommendedName>
        <fullName evidence="4">F-box domain-containing protein</fullName>
    </recommendedName>
</protein>
<evidence type="ECO:0000256" key="1">
    <source>
        <dbReference type="SAM" id="MobiDB-lite"/>
    </source>
</evidence>
<name>A0ABR3FIF6_9AGAR</name>
<proteinExistence type="predicted"/>
<comment type="caution">
    <text evidence="2">The sequence shown here is derived from an EMBL/GenBank/DDBJ whole genome shotgun (WGS) entry which is preliminary data.</text>
</comment>
<accession>A0ABR3FIF6</accession>
<sequence length="538" mass="60826">MKTEENEVFSSTSARQASQPPELDSGLPFIPPEILQIIFSHIIAPRLLLDTSLFTQRAKASSYKLSHRMKISLSQVCRGWNAIATDLLYKEVYLWDFPQVLAFGHTLENSPRQLGPFVTFLSIECLIPVLDWRVCTNLLATLHRVCSMCPNLQILSFDPIQDADKNVLLPFFDIPPTLTISTCLFSGNACLQELSLSSDMLQYLNRDIATGISRTLETLSIILGSLEPIVALDWPRLKWLRCKLQLQCCSEHGRCTESSECFSPRSFKLVADLWSMPCLHKLSLSAASQWKQNLYTCFPLIEKYQDQVSYLCLFNFYRGSEGSCVVRLLEKAPRLQHLVLSETLGFTPNVSHSVLEYLDIWGEWTRTRTLAYWELSNDPESMSVVDDREKFPSLKNVRFFDMGLSSTVSGSDLPLLIPPDVFPLHFDAEIRYLGVDIRVSGGKVAFRNDLSRMDSCLEGSTLFRLHPRDNREGVSSHLGCFEAWPAFNDESDSDYLPDSDSEQSTSDGGSDDDWEYRSEYSAADSLYDEIANVANGQS</sequence>
<evidence type="ECO:0000313" key="2">
    <source>
        <dbReference type="EMBL" id="KAL0574875.1"/>
    </source>
</evidence>
<dbReference type="Proteomes" id="UP001465976">
    <property type="component" value="Unassembled WGS sequence"/>
</dbReference>
<evidence type="ECO:0000313" key="3">
    <source>
        <dbReference type="Proteomes" id="UP001465976"/>
    </source>
</evidence>
<gene>
    <name evidence="2" type="ORF">V5O48_007087</name>
</gene>
<reference evidence="2 3" key="1">
    <citation type="submission" date="2024-02" db="EMBL/GenBank/DDBJ databases">
        <title>A draft genome for the cacao thread blight pathogen Marasmius crinis-equi.</title>
        <authorList>
            <person name="Cohen S.P."/>
            <person name="Baruah I.K."/>
            <person name="Amoako-Attah I."/>
            <person name="Bukari Y."/>
            <person name="Meinhardt L.W."/>
            <person name="Bailey B.A."/>
        </authorList>
    </citation>
    <scope>NUCLEOTIDE SEQUENCE [LARGE SCALE GENOMIC DNA]</scope>
    <source>
        <strain evidence="2 3">GH-76</strain>
    </source>
</reference>
<evidence type="ECO:0008006" key="4">
    <source>
        <dbReference type="Google" id="ProtNLM"/>
    </source>
</evidence>